<evidence type="ECO:0000313" key="2">
    <source>
        <dbReference type="EMBL" id="KAF9982898.1"/>
    </source>
</evidence>
<proteinExistence type="predicted"/>
<protein>
    <submittedName>
        <fullName evidence="2">Uncharacterized protein</fullName>
    </submittedName>
</protein>
<organism evidence="2 3">
    <name type="scientific">Modicella reniformis</name>
    <dbReference type="NCBI Taxonomy" id="1440133"/>
    <lineage>
        <taxon>Eukaryota</taxon>
        <taxon>Fungi</taxon>
        <taxon>Fungi incertae sedis</taxon>
        <taxon>Mucoromycota</taxon>
        <taxon>Mortierellomycotina</taxon>
        <taxon>Mortierellomycetes</taxon>
        <taxon>Mortierellales</taxon>
        <taxon>Mortierellaceae</taxon>
        <taxon>Modicella</taxon>
    </lineage>
</organism>
<sequence length="123" mass="14662">MLQNTTRQIMEMNKLIRKHDTNELVQNTLSTSYMNREKRGINFSQDGTRFMTKRVKHQDEIKIWKSELDNLNKTLEDQTNEYESLSAVVRLTNSSWKFGQLMNKIKKYLVLVVSQPPRHFLSR</sequence>
<keyword evidence="1" id="KW-0175">Coiled coil</keyword>
<evidence type="ECO:0000313" key="3">
    <source>
        <dbReference type="Proteomes" id="UP000749646"/>
    </source>
</evidence>
<evidence type="ECO:0000256" key="1">
    <source>
        <dbReference type="SAM" id="Coils"/>
    </source>
</evidence>
<comment type="caution">
    <text evidence="2">The sequence shown here is derived from an EMBL/GenBank/DDBJ whole genome shotgun (WGS) entry which is preliminary data.</text>
</comment>
<dbReference type="AlphaFoldDB" id="A0A9P6SNM2"/>
<gene>
    <name evidence="2" type="ORF">BGZ65_002385</name>
</gene>
<dbReference type="Proteomes" id="UP000749646">
    <property type="component" value="Unassembled WGS sequence"/>
</dbReference>
<feature type="coiled-coil region" evidence="1">
    <location>
        <begin position="54"/>
        <end position="88"/>
    </location>
</feature>
<reference evidence="2" key="1">
    <citation type="journal article" date="2020" name="Fungal Divers.">
        <title>Resolving the Mortierellaceae phylogeny through synthesis of multi-gene phylogenetics and phylogenomics.</title>
        <authorList>
            <person name="Vandepol N."/>
            <person name="Liber J."/>
            <person name="Desiro A."/>
            <person name="Na H."/>
            <person name="Kennedy M."/>
            <person name="Barry K."/>
            <person name="Grigoriev I.V."/>
            <person name="Miller A.N."/>
            <person name="O'Donnell K."/>
            <person name="Stajich J.E."/>
            <person name="Bonito G."/>
        </authorList>
    </citation>
    <scope>NUCLEOTIDE SEQUENCE</scope>
    <source>
        <strain evidence="2">MES-2147</strain>
    </source>
</reference>
<name>A0A9P6SNM2_9FUNG</name>
<accession>A0A9P6SNM2</accession>
<keyword evidence="3" id="KW-1185">Reference proteome</keyword>
<dbReference type="EMBL" id="JAAAHW010003534">
    <property type="protein sequence ID" value="KAF9982898.1"/>
    <property type="molecule type" value="Genomic_DNA"/>
</dbReference>